<dbReference type="CDD" id="cd16378">
    <property type="entry name" value="CcmH_N"/>
    <property type="match status" value="1"/>
</dbReference>
<keyword evidence="3 6" id="KW-0479">Metal-binding</keyword>
<evidence type="ECO:0000256" key="1">
    <source>
        <dbReference type="ARBA" id="ARBA00010342"/>
    </source>
</evidence>
<organism evidence="8 9">
    <name type="scientific">Tenebrionibacter intestinalis</name>
    <dbReference type="NCBI Taxonomy" id="2799638"/>
    <lineage>
        <taxon>Bacteria</taxon>
        <taxon>Pseudomonadati</taxon>
        <taxon>Pseudomonadota</taxon>
        <taxon>Gammaproteobacteria</taxon>
        <taxon>Enterobacterales</taxon>
        <taxon>Enterobacteriaceae</taxon>
        <taxon>Tenebrionibacter/Tenebrionicola group</taxon>
        <taxon>Tenebrionibacter</taxon>
    </lineage>
</organism>
<evidence type="ECO:0000313" key="9">
    <source>
        <dbReference type="Proteomes" id="UP000659047"/>
    </source>
</evidence>
<dbReference type="Pfam" id="PF03918">
    <property type="entry name" value="CcmH"/>
    <property type="match status" value="1"/>
</dbReference>
<evidence type="ECO:0000259" key="7">
    <source>
        <dbReference type="Pfam" id="PF03918"/>
    </source>
</evidence>
<dbReference type="PANTHER" id="PTHR47870">
    <property type="entry name" value="CYTOCHROME C-TYPE BIOGENESIS PROTEIN CCMH"/>
    <property type="match status" value="1"/>
</dbReference>
<dbReference type="FunFam" id="1.10.8.640:FF:000001">
    <property type="entry name" value="Cytochrome c-type biogenesis protein"/>
    <property type="match status" value="1"/>
</dbReference>
<dbReference type="GO" id="GO:0017004">
    <property type="term" value="P:cytochrome complex assembly"/>
    <property type="evidence" value="ECO:0007669"/>
    <property type="project" value="UniProtKB-ARBA"/>
</dbReference>
<evidence type="ECO:0000256" key="2">
    <source>
        <dbReference type="ARBA" id="ARBA00022617"/>
    </source>
</evidence>
<gene>
    <name evidence="8" type="ORF">JJB97_00810</name>
</gene>
<reference evidence="8" key="1">
    <citation type="submission" date="2021-01" db="EMBL/GenBank/DDBJ databases">
        <title>Intestinitalea alba gen. nov., sp. nov., a novel genus of the family Enterobacteriaceae, isolated from the gut of the plastic-eating mealworm Tenebrio molitor L.</title>
        <authorList>
            <person name="Yang Y."/>
        </authorList>
    </citation>
    <scope>NUCLEOTIDE SEQUENCE</scope>
    <source>
        <strain evidence="8">BIT-L3</strain>
    </source>
</reference>
<name>A0A8K0V2K4_9ENTR</name>
<dbReference type="InterPro" id="IPR005616">
    <property type="entry name" value="CcmH/CycL/Ccl2/NrfF_N"/>
</dbReference>
<dbReference type="EMBL" id="JAEPBH010000001">
    <property type="protein sequence ID" value="MBK4713894.1"/>
    <property type="molecule type" value="Genomic_DNA"/>
</dbReference>
<comment type="caution">
    <text evidence="8">The sequence shown here is derived from an EMBL/GenBank/DDBJ whole genome shotgun (WGS) entry which is preliminary data.</text>
</comment>
<feature type="domain" description="CcmH/CycL/Ccl2/NrfF N-terminal" evidence="7">
    <location>
        <begin position="10"/>
        <end position="127"/>
    </location>
</feature>
<evidence type="ECO:0000256" key="4">
    <source>
        <dbReference type="ARBA" id="ARBA00022729"/>
    </source>
</evidence>
<evidence type="ECO:0000256" key="6">
    <source>
        <dbReference type="RuleBase" id="RU364112"/>
    </source>
</evidence>
<dbReference type="AlphaFoldDB" id="A0A8K0V2K4"/>
<dbReference type="PANTHER" id="PTHR47870:SF2">
    <property type="entry name" value="FORMATE-DEPENDENT NITRITE REDUCTASE COMPLEX SUBUNIT NRFF"/>
    <property type="match status" value="1"/>
</dbReference>
<dbReference type="InterPro" id="IPR038297">
    <property type="entry name" value="CcmH/CycL/NrfF/Ccl2_sf"/>
</dbReference>
<evidence type="ECO:0000313" key="8">
    <source>
        <dbReference type="EMBL" id="MBK4713894.1"/>
    </source>
</evidence>
<proteinExistence type="inferred from homology"/>
<evidence type="ECO:0000256" key="5">
    <source>
        <dbReference type="ARBA" id="ARBA00023004"/>
    </source>
</evidence>
<dbReference type="Proteomes" id="UP000659047">
    <property type="component" value="Unassembled WGS sequence"/>
</dbReference>
<comment type="function">
    <text evidence="6">Possible subunit of a heme lyase.</text>
</comment>
<keyword evidence="6" id="KW-1133">Transmembrane helix</keyword>
<evidence type="ECO:0000256" key="3">
    <source>
        <dbReference type="ARBA" id="ARBA00022723"/>
    </source>
</evidence>
<keyword evidence="5 6" id="KW-0408">Iron</keyword>
<dbReference type="GO" id="GO:0005886">
    <property type="term" value="C:plasma membrane"/>
    <property type="evidence" value="ECO:0007669"/>
    <property type="project" value="TreeGrafter"/>
</dbReference>
<feature type="transmembrane region" description="Helical" evidence="6">
    <location>
        <begin position="104"/>
        <end position="124"/>
    </location>
</feature>
<keyword evidence="9" id="KW-1185">Reference proteome</keyword>
<dbReference type="GO" id="GO:0046872">
    <property type="term" value="F:metal ion binding"/>
    <property type="evidence" value="ECO:0007669"/>
    <property type="project" value="UniProtKB-KW"/>
</dbReference>
<dbReference type="Gene3D" id="1.10.8.640">
    <property type="entry name" value="Cytochrome C biogenesis protein"/>
    <property type="match status" value="1"/>
</dbReference>
<keyword evidence="6" id="KW-0812">Transmembrane</keyword>
<keyword evidence="6" id="KW-0472">Membrane</keyword>
<comment type="similarity">
    <text evidence="1 6">Belongs to the CcmH/CycL/Ccl2/NrfF family.</text>
</comment>
<dbReference type="InterPro" id="IPR051263">
    <property type="entry name" value="C-type_cytochrome_biogenesis"/>
</dbReference>
<keyword evidence="4 6" id="KW-0732">Signal</keyword>
<dbReference type="RefSeq" id="WP_238711897.1">
    <property type="nucleotide sequence ID" value="NZ_JAEPBH010000001.1"/>
</dbReference>
<keyword evidence="2 6" id="KW-0349">Heme</keyword>
<accession>A0A8K0V2K4</accession>
<sequence length="129" mass="14406">MRGIGIFLVWAFLQSAAVGAVVDTWAFRSPLAQSQALSVAASLRCPQCQNQNLLESTAPVAVTMRHTVFRMTEEGKTPAEIADYMAARYGDFVRYQPPLRGAAWLLWALPPLLFVALAAALWRWRRRLS</sequence>
<protein>
    <recommendedName>
        <fullName evidence="6">Cytochrome c-type biogenesis protein</fullName>
    </recommendedName>
</protein>